<evidence type="ECO:0000313" key="3">
    <source>
        <dbReference type="Proteomes" id="UP000265768"/>
    </source>
</evidence>
<dbReference type="Proteomes" id="UP000265768">
    <property type="component" value="Unassembled WGS sequence"/>
</dbReference>
<protein>
    <submittedName>
        <fullName evidence="2">GNAT family N-acetyltransferase</fullName>
    </submittedName>
</protein>
<keyword evidence="2" id="KW-0808">Transferase</keyword>
<keyword evidence="3" id="KW-1185">Reference proteome</keyword>
<dbReference type="Pfam" id="PF08445">
    <property type="entry name" value="FR47"/>
    <property type="match status" value="1"/>
</dbReference>
<dbReference type="AlphaFoldDB" id="A0A3A4BG81"/>
<dbReference type="InterPro" id="IPR016181">
    <property type="entry name" value="Acyl_CoA_acyltransferase"/>
</dbReference>
<name>A0A3A4BG81_9ACTN</name>
<dbReference type="InterPro" id="IPR013653">
    <property type="entry name" value="GCN5-like_dom"/>
</dbReference>
<dbReference type="OrthoDB" id="3174529at2"/>
<proteinExistence type="predicted"/>
<dbReference type="Gene3D" id="3.40.630.30">
    <property type="match status" value="1"/>
</dbReference>
<feature type="domain" description="N-acetyltransferase" evidence="1">
    <location>
        <begin position="134"/>
        <end position="272"/>
    </location>
</feature>
<dbReference type="RefSeq" id="WP_119928468.1">
    <property type="nucleotide sequence ID" value="NZ_QZEY01000009.1"/>
</dbReference>
<dbReference type="SUPFAM" id="SSF55729">
    <property type="entry name" value="Acyl-CoA N-acyltransferases (Nat)"/>
    <property type="match status" value="1"/>
</dbReference>
<dbReference type="GO" id="GO:0016747">
    <property type="term" value="F:acyltransferase activity, transferring groups other than amino-acyl groups"/>
    <property type="evidence" value="ECO:0007669"/>
    <property type="project" value="InterPro"/>
</dbReference>
<sequence length="272" mass="28668">MRWIFVSDPSGLPADAESWLRRDPIRNTVPLTVLHQIAHHNLWRDNLLLGSLVDDGRVRGVVVHTPPHHLVLGDIPPESVPALASALAGRDLPGVNGPLPLVEAFTRSYGRAVASRMAMRLYGLRAPAEPGAEGSPRRAGPGDLDLVTRWFAAFLAESLPGEAGDPAGQARVRVGLGEVTLWEAGGGPVAMAAASTPVAGMSRVGHVYTPPEFRRRGYGAAVTHAVTLAALAAGAEDVVLFTDLANPTSNSIYQAIGYAPVADYATDAYAPR</sequence>
<dbReference type="PROSITE" id="PS51186">
    <property type="entry name" value="GNAT"/>
    <property type="match status" value="1"/>
</dbReference>
<dbReference type="CDD" id="cd04301">
    <property type="entry name" value="NAT_SF"/>
    <property type="match status" value="1"/>
</dbReference>
<comment type="caution">
    <text evidence="2">The sequence shown here is derived from an EMBL/GenBank/DDBJ whole genome shotgun (WGS) entry which is preliminary data.</text>
</comment>
<accession>A0A3A4BG81</accession>
<evidence type="ECO:0000313" key="2">
    <source>
        <dbReference type="EMBL" id="RJL30322.1"/>
    </source>
</evidence>
<reference evidence="2 3" key="1">
    <citation type="submission" date="2018-09" db="EMBL/GenBank/DDBJ databases">
        <title>YIM 75507 draft genome.</title>
        <authorList>
            <person name="Tang S."/>
            <person name="Feng Y."/>
        </authorList>
    </citation>
    <scope>NUCLEOTIDE SEQUENCE [LARGE SCALE GENOMIC DNA]</scope>
    <source>
        <strain evidence="2 3">YIM 75507</strain>
    </source>
</reference>
<dbReference type="EMBL" id="QZEY01000009">
    <property type="protein sequence ID" value="RJL30322.1"/>
    <property type="molecule type" value="Genomic_DNA"/>
</dbReference>
<dbReference type="InterPro" id="IPR000182">
    <property type="entry name" value="GNAT_dom"/>
</dbReference>
<evidence type="ECO:0000259" key="1">
    <source>
        <dbReference type="PROSITE" id="PS51186"/>
    </source>
</evidence>
<organism evidence="2 3">
    <name type="scientific">Bailinhaonella thermotolerans</name>
    <dbReference type="NCBI Taxonomy" id="1070861"/>
    <lineage>
        <taxon>Bacteria</taxon>
        <taxon>Bacillati</taxon>
        <taxon>Actinomycetota</taxon>
        <taxon>Actinomycetes</taxon>
        <taxon>Streptosporangiales</taxon>
        <taxon>Streptosporangiaceae</taxon>
        <taxon>Bailinhaonella</taxon>
    </lineage>
</organism>
<gene>
    <name evidence="2" type="ORF">D5H75_22315</name>
</gene>